<dbReference type="Proteomes" id="UP000018888">
    <property type="component" value="Unassembled WGS sequence"/>
</dbReference>
<proteinExistence type="predicted"/>
<reference evidence="1 2" key="2">
    <citation type="journal article" date="2018" name="New Phytol.">
        <title>High intraspecific genome diversity in the model arbuscular mycorrhizal symbiont Rhizophagus irregularis.</title>
        <authorList>
            <person name="Chen E.C.H."/>
            <person name="Morin E."/>
            <person name="Beaudet D."/>
            <person name="Noel J."/>
            <person name="Yildirir G."/>
            <person name="Ndikumana S."/>
            <person name="Charron P."/>
            <person name="St-Onge C."/>
            <person name="Giorgi J."/>
            <person name="Kruger M."/>
            <person name="Marton T."/>
            <person name="Ropars J."/>
            <person name="Grigoriev I.V."/>
            <person name="Hainaut M."/>
            <person name="Henrissat B."/>
            <person name="Roux C."/>
            <person name="Martin F."/>
            <person name="Corradi N."/>
        </authorList>
    </citation>
    <scope>NUCLEOTIDE SEQUENCE [LARGE SCALE GENOMIC DNA]</scope>
    <source>
        <strain evidence="1 2">DAOM 197198</strain>
    </source>
</reference>
<dbReference type="VEuPathDB" id="FungiDB:RhiirFUN_013059"/>
<name>A0A2P4P985_RHIID</name>
<keyword evidence="2" id="KW-1185">Reference proteome</keyword>
<dbReference type="EMBL" id="AUPC02000319">
    <property type="protein sequence ID" value="POG61948.1"/>
    <property type="molecule type" value="Genomic_DNA"/>
</dbReference>
<protein>
    <recommendedName>
        <fullName evidence="3">BTB domain-containing protein</fullName>
    </recommendedName>
</protein>
<dbReference type="AlphaFoldDB" id="A0A2P4P985"/>
<evidence type="ECO:0000313" key="2">
    <source>
        <dbReference type="Proteomes" id="UP000018888"/>
    </source>
</evidence>
<dbReference type="InterPro" id="IPR011333">
    <property type="entry name" value="SKP1/BTB/POZ_sf"/>
</dbReference>
<comment type="caution">
    <text evidence="1">The sequence shown here is derived from an EMBL/GenBank/DDBJ whole genome shotgun (WGS) entry which is preliminary data.</text>
</comment>
<gene>
    <name evidence="1" type="ORF">GLOIN_2v1785935</name>
</gene>
<evidence type="ECO:0000313" key="1">
    <source>
        <dbReference type="EMBL" id="POG61948.1"/>
    </source>
</evidence>
<accession>A0A2P4P985</accession>
<dbReference type="Gene3D" id="3.30.710.10">
    <property type="entry name" value="Potassium Channel Kv1.1, Chain A"/>
    <property type="match status" value="1"/>
</dbReference>
<organism evidence="1 2">
    <name type="scientific">Rhizophagus irregularis (strain DAOM 181602 / DAOM 197198 / MUCL 43194)</name>
    <name type="common">Arbuscular mycorrhizal fungus</name>
    <name type="synonym">Glomus intraradices</name>
    <dbReference type="NCBI Taxonomy" id="747089"/>
    <lineage>
        <taxon>Eukaryota</taxon>
        <taxon>Fungi</taxon>
        <taxon>Fungi incertae sedis</taxon>
        <taxon>Mucoromycota</taxon>
        <taxon>Glomeromycotina</taxon>
        <taxon>Glomeromycetes</taxon>
        <taxon>Glomerales</taxon>
        <taxon>Glomeraceae</taxon>
        <taxon>Rhizophagus</taxon>
    </lineage>
</organism>
<sequence>MNRTLDFLNLLQDPIDYNPNISLLIFQVLIKYIYSGIISVENNEISLIIDVIISADELELLELYQQLEEVLLWNILEWKTKDIVKILQCDNFVNLHKVEIDLLCNNPEVIFESDDYLKMEETKLVQFLRCDYLKLEEIKIWEYLIKWESKIPIPY</sequence>
<reference evidence="1 2" key="1">
    <citation type="journal article" date="2013" name="Proc. Natl. Acad. Sci. U.S.A.">
        <title>Genome of an arbuscular mycorrhizal fungus provides insight into the oldest plant symbiosis.</title>
        <authorList>
            <person name="Tisserant E."/>
            <person name="Malbreil M."/>
            <person name="Kuo A."/>
            <person name="Kohler A."/>
            <person name="Symeonidi A."/>
            <person name="Balestrini R."/>
            <person name="Charron P."/>
            <person name="Duensing N."/>
            <person name="Frei Dit Frey N."/>
            <person name="Gianinazzi-Pearson V."/>
            <person name="Gilbert L.B."/>
            <person name="Handa Y."/>
            <person name="Herr J.R."/>
            <person name="Hijri M."/>
            <person name="Koul R."/>
            <person name="Kawaguchi M."/>
            <person name="Krajinski F."/>
            <person name="Lammers P.J."/>
            <person name="Masclaux F.G."/>
            <person name="Murat C."/>
            <person name="Morin E."/>
            <person name="Ndikumana S."/>
            <person name="Pagni M."/>
            <person name="Petitpierre D."/>
            <person name="Requena N."/>
            <person name="Rosikiewicz P."/>
            <person name="Riley R."/>
            <person name="Saito K."/>
            <person name="San Clemente H."/>
            <person name="Shapiro H."/>
            <person name="van Tuinen D."/>
            <person name="Becard G."/>
            <person name="Bonfante P."/>
            <person name="Paszkowski U."/>
            <person name="Shachar-Hill Y.Y."/>
            <person name="Tuskan G.A."/>
            <person name="Young P.W."/>
            <person name="Sanders I.R."/>
            <person name="Henrissat B."/>
            <person name="Rensing S.A."/>
            <person name="Grigoriev I.V."/>
            <person name="Corradi N."/>
            <person name="Roux C."/>
            <person name="Martin F."/>
        </authorList>
    </citation>
    <scope>NUCLEOTIDE SEQUENCE [LARGE SCALE GENOMIC DNA]</scope>
    <source>
        <strain evidence="1 2">DAOM 197198</strain>
    </source>
</reference>
<evidence type="ECO:0008006" key="3">
    <source>
        <dbReference type="Google" id="ProtNLM"/>
    </source>
</evidence>